<reference evidence="6 8" key="1">
    <citation type="journal article" date="2007" name="Science">
        <title>Draft genome of the filarial nematode parasite Brugia malayi.</title>
        <authorList>
            <person name="Ghedin E."/>
            <person name="Wang S."/>
            <person name="Spiro D."/>
            <person name="Caler E."/>
            <person name="Zhao Q."/>
            <person name="Crabtree J."/>
            <person name="Allen J.E."/>
            <person name="Delcher A.L."/>
            <person name="Guiliano D.B."/>
            <person name="Miranda-Saavedra D."/>
            <person name="Angiuoli S.V."/>
            <person name="Creasy T."/>
            <person name="Amedeo P."/>
            <person name="Haas B."/>
            <person name="El-Sayed N.M."/>
            <person name="Wortman J.R."/>
            <person name="Feldblyum T."/>
            <person name="Tallon L."/>
            <person name="Schatz M."/>
            <person name="Shumway M."/>
            <person name="Koo H."/>
            <person name="Salzberg S.L."/>
            <person name="Schobel S."/>
            <person name="Pertea M."/>
            <person name="Pop M."/>
            <person name="White O."/>
            <person name="Barton G.J."/>
            <person name="Carlow C.K."/>
            <person name="Crawford M.J."/>
            <person name="Daub J."/>
            <person name="Dimmic M.W."/>
            <person name="Estes C.F."/>
            <person name="Foster J.M."/>
            <person name="Ganatra M."/>
            <person name="Gregory W.F."/>
            <person name="Johnson N.M."/>
            <person name="Jin J."/>
            <person name="Komuniecki R."/>
            <person name="Korf I."/>
            <person name="Kumar S."/>
            <person name="Laney S."/>
            <person name="Li B.W."/>
            <person name="Li W."/>
            <person name="Lindblom T.H."/>
            <person name="Lustigman S."/>
            <person name="Ma D."/>
            <person name="Maina C.V."/>
            <person name="Martin D.M."/>
            <person name="McCarter J.P."/>
            <person name="McReynolds L."/>
            <person name="Mitreva M."/>
            <person name="Nutman T.B."/>
            <person name="Parkinson J."/>
            <person name="Peregrin-Alvarez J.M."/>
            <person name="Poole C."/>
            <person name="Ren Q."/>
            <person name="Saunders L."/>
            <person name="Sluder A.E."/>
            <person name="Smith K."/>
            <person name="Stanke M."/>
            <person name="Unnasch T.R."/>
            <person name="Ware J."/>
            <person name="Wei A.D."/>
            <person name="Weil G."/>
            <person name="Williams D.J."/>
            <person name="Zhang Y."/>
            <person name="Williams S.A."/>
            <person name="Fraser-Liggett C."/>
            <person name="Slatko B."/>
            <person name="Blaxter M.L."/>
            <person name="Scott A.L."/>
        </authorList>
    </citation>
    <scope>NUCLEOTIDE SEQUENCE</scope>
    <source>
        <strain evidence="6 8">FR3</strain>
    </source>
</reference>
<dbReference type="GO" id="GO:0005672">
    <property type="term" value="C:transcription factor TFIIA complex"/>
    <property type="evidence" value="ECO:0007669"/>
    <property type="project" value="InterPro"/>
</dbReference>
<reference evidence="9" key="4">
    <citation type="submission" date="2022-04" db="UniProtKB">
        <authorList>
            <consortium name="WormBaseParasite"/>
        </authorList>
    </citation>
    <scope>IDENTIFICATION</scope>
</reference>
<dbReference type="PANTHER" id="PTHR12694:SF8">
    <property type="entry name" value="TRANSCRIPTION INITIATION FACTOR IIA SUBUNIT 1"/>
    <property type="match status" value="1"/>
</dbReference>
<feature type="region of interest" description="Disordered" evidence="5">
    <location>
        <begin position="222"/>
        <end position="281"/>
    </location>
</feature>
<dbReference type="RefSeq" id="XP_042937485.1">
    <property type="nucleotide sequence ID" value="XM_043081551.1"/>
</dbReference>
<dbReference type="SUPFAM" id="SSF50784">
    <property type="entry name" value="Transcription factor IIA (TFIIA), beta-barrel domain"/>
    <property type="match status" value="1"/>
</dbReference>
<dbReference type="Pfam" id="PF03153">
    <property type="entry name" value="TFIIA"/>
    <property type="match status" value="1"/>
</dbReference>
<dbReference type="FunFam" id="2.30.18.10:FF:000008">
    <property type="entry name" value="Transcription factor TFIIA complex large subunit"/>
    <property type="match status" value="1"/>
</dbReference>
<name>A0A1P6C422_BRUMA</name>
<evidence type="ECO:0000313" key="10">
    <source>
        <dbReference type="WormBase" id="Bm5004a"/>
    </source>
</evidence>
<protein>
    <submittedName>
        <fullName evidence="6">BMA-PQN-51, isoform a</fullName>
    </submittedName>
    <submittedName>
        <fullName evidence="7 9">Transcription factor IIA, alpha/beta subunit family protein</fullName>
    </submittedName>
</protein>
<keyword evidence="4" id="KW-0539">Nucleus</keyword>
<dbReference type="PANTHER" id="PTHR12694">
    <property type="entry name" value="TRANSCRIPTION INITIATION FACTOR IIA SUBUNIT 1"/>
    <property type="match status" value="1"/>
</dbReference>
<dbReference type="OrthoDB" id="6275927at2759"/>
<evidence type="ECO:0000313" key="6">
    <source>
        <dbReference type="EMBL" id="CDQ03613.1"/>
    </source>
</evidence>
<dbReference type="InterPro" id="IPR004855">
    <property type="entry name" value="TFIIA_asu/bsu"/>
</dbReference>
<dbReference type="Proteomes" id="UP000006672">
    <property type="component" value="Unassembled WGS sequence"/>
</dbReference>
<feature type="compositionally biased region" description="Basic and acidic residues" evidence="5">
    <location>
        <begin position="243"/>
        <end position="253"/>
    </location>
</feature>
<comment type="similarity">
    <text evidence="2">Belongs to the TFIIA subunit 1 family.</text>
</comment>
<feature type="compositionally biased region" description="Acidic residues" evidence="5">
    <location>
        <begin position="256"/>
        <end position="281"/>
    </location>
</feature>
<dbReference type="GO" id="GO:0006367">
    <property type="term" value="P:transcription initiation at RNA polymerase II promoter"/>
    <property type="evidence" value="ECO:0007669"/>
    <property type="project" value="InterPro"/>
</dbReference>
<dbReference type="AlphaFoldDB" id="A0A1P6C422"/>
<accession>A0A4E9FM32</accession>
<reference evidence="7" key="3">
    <citation type="submission" date="2019-04" db="EMBL/GenBank/DDBJ databases">
        <authorList>
            <person name="Howe K."/>
            <person name="Paulini M."/>
            <person name="Williams G."/>
        </authorList>
    </citation>
    <scope>NUCLEOTIDE SEQUENCE [LARGE SCALE GENOMIC DNA]</scope>
    <source>
        <strain evidence="7">FR3</strain>
    </source>
</reference>
<dbReference type="SMART" id="SM01371">
    <property type="entry name" value="TFIIA"/>
    <property type="match status" value="1"/>
</dbReference>
<dbReference type="InterPro" id="IPR009088">
    <property type="entry name" value="TFIIA_b-brl"/>
</dbReference>
<dbReference type="EMBL" id="LN856845">
    <property type="protein sequence ID" value="CDQ03613.1"/>
    <property type="molecule type" value="Genomic_DNA"/>
</dbReference>
<dbReference type="GeneID" id="6095137"/>
<evidence type="ECO:0000256" key="2">
    <source>
        <dbReference type="ARBA" id="ARBA00010059"/>
    </source>
</evidence>
<reference evidence="6" key="2">
    <citation type="submission" date="2012-12" db="EMBL/GenBank/DDBJ databases">
        <authorList>
            <consortium name="WormBase Consortium"/>
            <person name="Ghedin E."/>
            <person name="Paulini M."/>
        </authorList>
    </citation>
    <scope>NUCLEOTIDE SEQUENCE</scope>
    <source>
        <strain evidence="6">FR3</strain>
    </source>
</reference>
<evidence type="ECO:0000256" key="1">
    <source>
        <dbReference type="ARBA" id="ARBA00004123"/>
    </source>
</evidence>
<evidence type="ECO:0000256" key="5">
    <source>
        <dbReference type="SAM" id="MobiDB-lite"/>
    </source>
</evidence>
<feature type="compositionally biased region" description="Acidic residues" evidence="5">
    <location>
        <begin position="230"/>
        <end position="242"/>
    </location>
</feature>
<evidence type="ECO:0000313" key="9">
    <source>
        <dbReference type="WBParaSite" id="Bm5004b.1"/>
    </source>
</evidence>
<comment type="subcellular location">
    <subcellularLocation>
        <location evidence="1">Nucleus</location>
    </subcellularLocation>
</comment>
<proteinExistence type="inferred from homology"/>
<evidence type="ECO:0000313" key="8">
    <source>
        <dbReference type="Proteomes" id="UP000006672"/>
    </source>
</evidence>
<gene>
    <name evidence="10" type="primary">bma-pqn-51</name>
    <name evidence="6" type="synonym">Bma-pqn-51</name>
    <name evidence="10" type="ORF">Bm5004</name>
    <name evidence="7" type="ORF">BM_BM5004</name>
    <name evidence="6" type="ORF">BM_Bm5004</name>
</gene>
<accession>A0A1P6C422</accession>
<sequence length="333" mass="36242">MKQPIMTSTTIPPGSTVRIAQNGQHILVQQSTRSSSSSSSQVTQPALVMQASGTSSIQRPVHQVQYISAANIPINSDPNTVVIQRQSVSQNTSQITTVTPGMITFPAGQGQARIIQQGGQQFLMHGSGTANLPTGSSVMILNAGSQIPVTLNNAVVYQPANRQLLQSGQSNPKLEDTIQMLDGATSLAVNTSGAGSSRTNCKYTERKTDKKCTLKKLAQLDGASRVSDSSSEEEMDEEDDDDPLRTIADRISEEGNAVDDEDQVTEEDPLNSGDDQSDDEDVERLFEAENLVMCQFEKVHRARSKWKFTLKDGIMHIRGKDHCFQRCSGEAEW</sequence>
<dbReference type="WBParaSite" id="Bm5004b.1">
    <property type="protein sequence ID" value="Bm5004b.1"/>
    <property type="gene ID" value="WBGene00225265"/>
</dbReference>
<keyword evidence="3" id="KW-0804">Transcription</keyword>
<evidence type="ECO:0000313" key="7">
    <source>
        <dbReference type="EMBL" id="VIO98005.1"/>
    </source>
</evidence>
<evidence type="ECO:0000256" key="4">
    <source>
        <dbReference type="ARBA" id="ARBA00023242"/>
    </source>
</evidence>
<organism evidence="6">
    <name type="scientific">Brugia malayi</name>
    <name type="common">Filarial nematode worm</name>
    <dbReference type="NCBI Taxonomy" id="6279"/>
    <lineage>
        <taxon>Eukaryota</taxon>
        <taxon>Metazoa</taxon>
        <taxon>Ecdysozoa</taxon>
        <taxon>Nematoda</taxon>
        <taxon>Chromadorea</taxon>
        <taxon>Rhabditida</taxon>
        <taxon>Spirurina</taxon>
        <taxon>Spiruromorpha</taxon>
        <taxon>Filarioidea</taxon>
        <taxon>Onchocercidae</taxon>
        <taxon>Brugia</taxon>
    </lineage>
</organism>
<dbReference type="WormBase" id="Bm5004a">
    <property type="protein sequence ID" value="BM35777"/>
    <property type="gene ID" value="WBGene00225265"/>
    <property type="gene designation" value="Bma-pqn-51"/>
</dbReference>
<dbReference type="Gene3D" id="2.30.18.10">
    <property type="entry name" value="Transcription factor IIA (TFIIA), beta-barrel domain"/>
    <property type="match status" value="1"/>
</dbReference>
<dbReference type="CDD" id="cd07976">
    <property type="entry name" value="TFIIA_alpha_beta_like"/>
    <property type="match status" value="1"/>
</dbReference>
<evidence type="ECO:0000256" key="3">
    <source>
        <dbReference type="ARBA" id="ARBA00023163"/>
    </source>
</evidence>
<dbReference type="EMBL" id="CAAKNF010000195">
    <property type="protein sequence ID" value="VIO98005.1"/>
    <property type="molecule type" value="Genomic_DNA"/>
</dbReference>
<keyword evidence="8" id="KW-1185">Reference proteome</keyword>